<dbReference type="EMBL" id="RAPO01000002">
    <property type="protein sequence ID" value="RKD95088.1"/>
    <property type="molecule type" value="Genomic_DNA"/>
</dbReference>
<comment type="caution">
    <text evidence="3">The sequence shown here is derived from an EMBL/GenBank/DDBJ whole genome shotgun (WGS) entry which is preliminary data.</text>
</comment>
<dbReference type="Pfam" id="PF13796">
    <property type="entry name" value="Sensor"/>
    <property type="match status" value="1"/>
</dbReference>
<evidence type="ECO:0000256" key="1">
    <source>
        <dbReference type="SAM" id="Phobius"/>
    </source>
</evidence>
<gene>
    <name evidence="3" type="ORF">ATJ93_1938</name>
</gene>
<keyword evidence="4" id="KW-1185">Reference proteome</keyword>
<feature type="transmembrane region" description="Helical" evidence="1">
    <location>
        <begin position="52"/>
        <end position="74"/>
    </location>
</feature>
<proteinExistence type="predicted"/>
<name>A0A419WHX0_9EURY</name>
<dbReference type="OrthoDB" id="253413at2157"/>
<feature type="domain" description="Putative sensor" evidence="2">
    <location>
        <begin position="32"/>
        <end position="218"/>
    </location>
</feature>
<evidence type="ECO:0000313" key="3">
    <source>
        <dbReference type="EMBL" id="RKD95088.1"/>
    </source>
</evidence>
<feature type="transmembrane region" description="Helical" evidence="1">
    <location>
        <begin position="30"/>
        <end position="46"/>
    </location>
</feature>
<keyword evidence="1" id="KW-0812">Transmembrane</keyword>
<dbReference type="AlphaFoldDB" id="A0A419WHX0"/>
<feature type="transmembrane region" description="Helical" evidence="1">
    <location>
        <begin position="135"/>
        <end position="157"/>
    </location>
</feature>
<dbReference type="Proteomes" id="UP000283805">
    <property type="component" value="Unassembled WGS sequence"/>
</dbReference>
<evidence type="ECO:0000259" key="2">
    <source>
        <dbReference type="Pfam" id="PF13796"/>
    </source>
</evidence>
<feature type="transmembrane region" description="Helical" evidence="1">
    <location>
        <begin position="185"/>
        <end position="209"/>
    </location>
</feature>
<keyword evidence="1" id="KW-1133">Transmembrane helix</keyword>
<accession>A0A419WHX0</accession>
<reference evidence="3 4" key="1">
    <citation type="submission" date="2018-09" db="EMBL/GenBank/DDBJ databases">
        <title>Genomic Encyclopedia of Archaeal and Bacterial Type Strains, Phase II (KMG-II): from individual species to whole genera.</title>
        <authorList>
            <person name="Goeker M."/>
        </authorList>
    </citation>
    <scope>NUCLEOTIDE SEQUENCE [LARGE SCALE GENOMIC DNA]</scope>
    <source>
        <strain evidence="3 4">DSM 13151</strain>
    </source>
</reference>
<sequence>MARQARTDDDGSVVGDVFGIVADRQSYKNLCYLILAAPLGMTYYTFVTMGLVIGALLSPVGVGLVVLFVTLLTVRLFAGFERWLATALLGVELEAEDGTDVASTRSRDRGIRARIESYLEAPSTWRGLGFLMVKFPLGVIAVVLLIPLLTALSLVTAPLQYPYAPELVTVNDEPITWSIETLPEAVLAVAVAVAIGVFLLHLSNAFAYVARQMATALLDDAGPEHGGGNSRPAASQSTP</sequence>
<organism evidence="3 4">
    <name type="scientific">Halopiger aswanensis</name>
    <dbReference type="NCBI Taxonomy" id="148449"/>
    <lineage>
        <taxon>Archaea</taxon>
        <taxon>Methanobacteriati</taxon>
        <taxon>Methanobacteriota</taxon>
        <taxon>Stenosarchaea group</taxon>
        <taxon>Halobacteria</taxon>
        <taxon>Halobacteriales</taxon>
        <taxon>Natrialbaceae</taxon>
        <taxon>Halopiger</taxon>
    </lineage>
</organism>
<keyword evidence="1" id="KW-0472">Membrane</keyword>
<dbReference type="RefSeq" id="WP_120244395.1">
    <property type="nucleotide sequence ID" value="NZ_RAPO01000002.1"/>
</dbReference>
<protein>
    <submittedName>
        <fullName evidence="3">Putative sensor protein</fullName>
    </submittedName>
</protein>
<dbReference type="InterPro" id="IPR025828">
    <property type="entry name" value="Put_sensor_dom"/>
</dbReference>
<evidence type="ECO:0000313" key="4">
    <source>
        <dbReference type="Proteomes" id="UP000283805"/>
    </source>
</evidence>